<keyword evidence="2" id="KW-0732">Signal</keyword>
<evidence type="ECO:0000313" key="3">
    <source>
        <dbReference type="EMBL" id="CCH49521.1"/>
    </source>
</evidence>
<dbReference type="Gene3D" id="1.20.5.300">
    <property type="match status" value="1"/>
</dbReference>
<dbReference type="Proteomes" id="UP000011724">
    <property type="component" value="Chromosome"/>
</dbReference>
<dbReference type="InterPro" id="IPR021342">
    <property type="entry name" value="DUF2959"/>
</dbReference>
<evidence type="ECO:0000313" key="4">
    <source>
        <dbReference type="Proteomes" id="UP000011724"/>
    </source>
</evidence>
<reference evidence="4" key="2">
    <citation type="journal article" date="2013" name="Stand. Genomic Sci.">
        <title>Complete genome sequence of Desulfocapsa sulfexigens, a marine deltaproteobacterium specialized in disproportionating inorganic sulfur compounds.</title>
        <authorList>
            <person name="Finster K.W."/>
            <person name="Kjeldsen K.U."/>
            <person name="Kube M."/>
            <person name="Reinhardt R."/>
            <person name="Mussmann M."/>
            <person name="Amann R."/>
            <person name="Schreiber L."/>
        </authorList>
    </citation>
    <scope>NUCLEOTIDE SEQUENCE [LARGE SCALE GENOMIC DNA]</scope>
    <source>
        <strain evidence="4">DSM 10523 / SB164P1</strain>
    </source>
</reference>
<accession>M1WKF7</accession>
<dbReference type="EMBL" id="FO203427">
    <property type="protein sequence ID" value="CCH49521.1"/>
    <property type="molecule type" value="Genomic_DNA"/>
</dbReference>
<dbReference type="RefSeq" id="WP_015415564.1">
    <property type="nucleotide sequence ID" value="NC_020409.1"/>
</dbReference>
<dbReference type="OrthoDB" id="9780401at2"/>
<dbReference type="HOGENOM" id="CLU_1265460_0_0_7"/>
<name>M1WKF7_PSEP2</name>
<gene>
    <name evidence="3" type="ordered locus">BN4_12286</name>
</gene>
<feature type="coiled-coil region" evidence="1">
    <location>
        <begin position="35"/>
        <end position="62"/>
    </location>
</feature>
<keyword evidence="1" id="KW-0175">Coiled coil</keyword>
<dbReference type="BioCyc" id="DPIE1322246:BN4_RS11480-MONOMER"/>
<feature type="chain" id="PRO_5004019304" description="DNA repair ATPase" evidence="2">
    <location>
        <begin position="26"/>
        <end position="213"/>
    </location>
</feature>
<feature type="signal peptide" evidence="2">
    <location>
        <begin position="1"/>
        <end position="25"/>
    </location>
</feature>
<dbReference type="AlphaFoldDB" id="M1WKF7"/>
<dbReference type="STRING" id="1322246.BN4_12286"/>
<dbReference type="PATRIC" id="fig|879567.3.peg.2434"/>
<proteinExistence type="predicted"/>
<keyword evidence="4" id="KW-1185">Reference proteome</keyword>
<reference evidence="3 4" key="1">
    <citation type="journal article" date="2013" name="PLoS ONE">
        <title>The first genomic and proteomic characterization of a deep-sea sulfate reducer: insights into the piezophilic lifestyle of Desulfovibrio piezophilus.</title>
        <authorList>
            <person name="Pradel N."/>
            <person name="Ji B."/>
            <person name="Gimenez G."/>
            <person name="Talla E."/>
            <person name="Lenoble P."/>
            <person name="Garel M."/>
            <person name="Tamburini C."/>
            <person name="Fourquet P."/>
            <person name="Lebrun R."/>
            <person name="Bertin P."/>
            <person name="Denis Y."/>
            <person name="Pophillat M."/>
            <person name="Barbe V."/>
            <person name="Ollivier B."/>
            <person name="Dolla A."/>
        </authorList>
    </citation>
    <scope>NUCLEOTIDE SEQUENCE [LARGE SCALE GENOMIC DNA]</scope>
    <source>
        <strain evidence="4">DSM 10523 / SB164P1</strain>
    </source>
</reference>
<evidence type="ECO:0008006" key="5">
    <source>
        <dbReference type="Google" id="ProtNLM"/>
    </source>
</evidence>
<evidence type="ECO:0000256" key="1">
    <source>
        <dbReference type="SAM" id="Coils"/>
    </source>
</evidence>
<evidence type="ECO:0000256" key="2">
    <source>
        <dbReference type="SAM" id="SignalP"/>
    </source>
</evidence>
<dbReference type="PROSITE" id="PS51257">
    <property type="entry name" value="PROKAR_LIPOPROTEIN"/>
    <property type="match status" value="1"/>
</dbReference>
<organism evidence="3 4">
    <name type="scientific">Pseudodesulfovibrio piezophilus (strain DSM 21447 / JCM 15486 / C1TLV30)</name>
    <name type="common">Desulfovibrio piezophilus</name>
    <dbReference type="NCBI Taxonomy" id="1322246"/>
    <lineage>
        <taxon>Bacteria</taxon>
        <taxon>Pseudomonadati</taxon>
        <taxon>Thermodesulfobacteriota</taxon>
        <taxon>Desulfovibrionia</taxon>
        <taxon>Desulfovibrionales</taxon>
        <taxon>Desulfovibrionaceae</taxon>
    </lineage>
</organism>
<sequence length="213" mass="23942">MKRIILALTLLSMVAALGCSKAYYASMEKIGYDKREILADRVENAQESQEDAKEQFANALERYKSVVDFDGGELEDKYDILNGEYETSEAMADDVRDRIASVEDVADALFDEWSEEITQYSSAKLRRASQKKLTATKRRYGSLLKAMKKASSKMDPVLAAFKDQVLYLKHNLNAKAIAALEGELGTIRSDVESLIKEMEKSIAEADEFIKTLE</sequence>
<dbReference type="KEGG" id="dpi:BN4_12286"/>
<dbReference type="eggNOG" id="ENOG502ZBMT">
    <property type="taxonomic scope" value="Bacteria"/>
</dbReference>
<protein>
    <recommendedName>
        <fullName evidence="5">DNA repair ATPase</fullName>
    </recommendedName>
</protein>
<dbReference type="Pfam" id="PF11172">
    <property type="entry name" value="DUF2959"/>
    <property type="match status" value="1"/>
</dbReference>